<reference evidence="2" key="2">
    <citation type="journal article" date="2009" name="Genome Res.">
        <title>Comparative genomic analyses of the human fungal pathogens Coccidioides and their relatives.</title>
        <authorList>
            <person name="Sharpton T.J."/>
            <person name="Stajich J.E."/>
            <person name="Rounsley S.D."/>
            <person name="Gardner M.J."/>
            <person name="Wortman J.R."/>
            <person name="Jordar V.S."/>
            <person name="Maiti R."/>
            <person name="Kodira C.D."/>
            <person name="Neafsey D.E."/>
            <person name="Zeng Q."/>
            <person name="Hung C.-Y."/>
            <person name="McMahan C."/>
            <person name="Muszewska A."/>
            <person name="Grynberg M."/>
            <person name="Mandel M.A."/>
            <person name="Kellner E.M."/>
            <person name="Barker B.M."/>
            <person name="Galgiani J.N."/>
            <person name="Orbach M.J."/>
            <person name="Kirkland T.N."/>
            <person name="Cole G.T."/>
            <person name="Henn M.R."/>
            <person name="Birren B.W."/>
            <person name="Taylor J.W."/>
        </authorList>
    </citation>
    <scope>NUCLEOTIDE SEQUENCE [LARGE SCALE GENOMIC DNA]</scope>
    <source>
        <strain evidence="2">RMSCC 3488</strain>
    </source>
</reference>
<dbReference type="EMBL" id="DS268109">
    <property type="protein sequence ID" value="KMM64450.1"/>
    <property type="molecule type" value="Genomic_DNA"/>
</dbReference>
<reference evidence="2" key="3">
    <citation type="journal article" date="2010" name="Genome Res.">
        <title>Population genomic sequencing of Coccidioides fungi reveals recent hybridization and transposon control.</title>
        <authorList>
            <person name="Neafsey D.E."/>
            <person name="Barker B.M."/>
            <person name="Sharpton T.J."/>
            <person name="Stajich J.E."/>
            <person name="Park D.J."/>
            <person name="Whiston E."/>
            <person name="Hung C.-Y."/>
            <person name="McMahan C."/>
            <person name="White J."/>
            <person name="Sykes S."/>
            <person name="Heiman D."/>
            <person name="Young S."/>
            <person name="Zeng Q."/>
            <person name="Abouelleil A."/>
            <person name="Aftuck L."/>
            <person name="Bessette D."/>
            <person name="Brown A."/>
            <person name="FitzGerald M."/>
            <person name="Lui A."/>
            <person name="Macdonald J.P."/>
            <person name="Priest M."/>
            <person name="Orbach M.J."/>
            <person name="Galgiani J.N."/>
            <person name="Kirkland T.N."/>
            <person name="Cole G.T."/>
            <person name="Birren B.W."/>
            <person name="Henn M.R."/>
            <person name="Taylor J.W."/>
            <person name="Rounsley S.D."/>
        </authorList>
    </citation>
    <scope>NUCLEOTIDE SEQUENCE [LARGE SCALE GENOMIC DNA]</scope>
    <source>
        <strain evidence="2">RMSCC 3488</strain>
    </source>
</reference>
<gene>
    <name evidence="1" type="ORF">CPAG_00802</name>
</gene>
<reference evidence="1 2" key="1">
    <citation type="submission" date="2007-06" db="EMBL/GenBank/DDBJ databases">
        <title>The Genome Sequence of Coccidioides posadasii RMSCC_3488.</title>
        <authorList>
            <consortium name="Coccidioides Genome Resources Consortium"/>
            <consortium name="The Broad Institute Genome Sequencing Platform"/>
            <person name="Henn M.R."/>
            <person name="Sykes S."/>
            <person name="Young S."/>
            <person name="Jaffe D."/>
            <person name="Berlin A."/>
            <person name="Alvarez P."/>
            <person name="Butler J."/>
            <person name="Gnerre S."/>
            <person name="Grabherr M."/>
            <person name="Mauceli E."/>
            <person name="Brockman W."/>
            <person name="Kodira C."/>
            <person name="Alvarado L."/>
            <person name="Zeng Q."/>
            <person name="Crawford M."/>
            <person name="Antoine C."/>
            <person name="Devon K."/>
            <person name="Galgiani J."/>
            <person name="Orsborn K."/>
            <person name="Lewis M.L."/>
            <person name="Nusbaum C."/>
            <person name="Galagan J."/>
            <person name="Birren B."/>
        </authorList>
    </citation>
    <scope>NUCLEOTIDE SEQUENCE [LARGE SCALE GENOMIC DNA]</scope>
    <source>
        <strain evidence="1 2">RMSCC 3488</strain>
    </source>
</reference>
<proteinExistence type="predicted"/>
<evidence type="ECO:0000313" key="2">
    <source>
        <dbReference type="Proteomes" id="UP000054567"/>
    </source>
</evidence>
<dbReference type="VEuPathDB" id="FungiDB:CPAG_00802"/>
<name>A0A0J6F575_COCPO</name>
<dbReference type="AlphaFoldDB" id="A0A0J6F575"/>
<organism evidence="1 2">
    <name type="scientific">Coccidioides posadasii RMSCC 3488</name>
    <dbReference type="NCBI Taxonomy" id="454284"/>
    <lineage>
        <taxon>Eukaryota</taxon>
        <taxon>Fungi</taxon>
        <taxon>Dikarya</taxon>
        <taxon>Ascomycota</taxon>
        <taxon>Pezizomycotina</taxon>
        <taxon>Eurotiomycetes</taxon>
        <taxon>Eurotiomycetidae</taxon>
        <taxon>Onygenales</taxon>
        <taxon>Onygenaceae</taxon>
        <taxon>Coccidioides</taxon>
    </lineage>
</organism>
<evidence type="ECO:0000313" key="1">
    <source>
        <dbReference type="EMBL" id="KMM64450.1"/>
    </source>
</evidence>
<protein>
    <submittedName>
        <fullName evidence="1">Uncharacterized protein</fullName>
    </submittedName>
</protein>
<accession>A0A0J6F575</accession>
<dbReference type="Proteomes" id="UP000054567">
    <property type="component" value="Unassembled WGS sequence"/>
</dbReference>
<sequence length="74" mass="8514">MSQGLSRNTEHPLKCRPLIRLSSVPTMLWRTISTAILIFACHRVATRDDDVDKLVDSQTLKDPYPHTFTIFQTE</sequence>